<organism evidence="1 2">
    <name type="scientific">Pseudomonas benzenivorans</name>
    <dbReference type="NCBI Taxonomy" id="556533"/>
    <lineage>
        <taxon>Bacteria</taxon>
        <taxon>Pseudomonadati</taxon>
        <taxon>Pseudomonadota</taxon>
        <taxon>Gammaproteobacteria</taxon>
        <taxon>Pseudomonadales</taxon>
        <taxon>Pseudomonadaceae</taxon>
        <taxon>Pseudomonas</taxon>
    </lineage>
</organism>
<dbReference type="PROSITE" id="PS51257">
    <property type="entry name" value="PROKAR_LIPOPROTEIN"/>
    <property type="match status" value="1"/>
</dbReference>
<sequence length="134" mass="15157">MKRLLMTSCGAILVAGCATLTGPTIDAPKLLSAQQVTAAFSGNTVRSYNRSRKLNTYTYYDPDGSVLQERFWEVRKGRWHVKPDGQICLVFERTSCRFVGWAGDRLYKYRRTTNGELKAIIRYSDFTAGNYVGL</sequence>
<evidence type="ECO:0000313" key="1">
    <source>
        <dbReference type="EMBL" id="UTW08281.1"/>
    </source>
</evidence>
<reference evidence="1" key="1">
    <citation type="submission" date="2021-04" db="EMBL/GenBank/DDBJ databases">
        <title>Oceanospirillales bacteria with DddD are important DMSP degraders in coastal seawater.</title>
        <authorList>
            <person name="Liu J."/>
        </authorList>
    </citation>
    <scope>NUCLEOTIDE SEQUENCE</scope>
    <source>
        <strain evidence="1">D13-4</strain>
    </source>
</reference>
<evidence type="ECO:0008006" key="3">
    <source>
        <dbReference type="Google" id="ProtNLM"/>
    </source>
</evidence>
<name>A0ABY5H7J7_9PSED</name>
<dbReference type="Proteomes" id="UP001059672">
    <property type="component" value="Chromosome"/>
</dbReference>
<gene>
    <name evidence="1" type="ORF">KDW96_02840</name>
</gene>
<evidence type="ECO:0000313" key="2">
    <source>
        <dbReference type="Proteomes" id="UP001059672"/>
    </source>
</evidence>
<keyword evidence="2" id="KW-1185">Reference proteome</keyword>
<dbReference type="RefSeq" id="WP_255838900.1">
    <property type="nucleotide sequence ID" value="NZ_CP073346.1"/>
</dbReference>
<accession>A0ABY5H7J7</accession>
<dbReference type="EMBL" id="CP073346">
    <property type="protein sequence ID" value="UTW08281.1"/>
    <property type="molecule type" value="Genomic_DNA"/>
</dbReference>
<proteinExistence type="predicted"/>
<protein>
    <recommendedName>
        <fullName evidence="3">Lipoprotein</fullName>
    </recommendedName>
</protein>